<evidence type="ECO:0000313" key="3">
    <source>
        <dbReference type="Proteomes" id="UP001295423"/>
    </source>
</evidence>
<dbReference type="Proteomes" id="UP001295423">
    <property type="component" value="Unassembled WGS sequence"/>
</dbReference>
<gene>
    <name evidence="2" type="ORF">CYCCA115_LOCUS124</name>
</gene>
<evidence type="ECO:0000313" key="2">
    <source>
        <dbReference type="EMBL" id="CAJ1893537.1"/>
    </source>
</evidence>
<dbReference type="PANTHER" id="PTHR21600:SF40">
    <property type="entry name" value="PSEUDOURIDYLATE SYNTHASE RPUSD2"/>
    <property type="match status" value="1"/>
</dbReference>
<dbReference type="AlphaFoldDB" id="A0AAD2CA24"/>
<comment type="caution">
    <text evidence="2">The sequence shown here is derived from an EMBL/GenBank/DDBJ whole genome shotgun (WGS) entry which is preliminary data.</text>
</comment>
<feature type="domain" description="Pseudouridine synthase RsuA/RluA-like" evidence="1">
    <location>
        <begin position="96"/>
        <end position="289"/>
    </location>
</feature>
<sequence>MDMVRSRCFPMLRRGRGLIGTIGGNGNCHQHQKFHQNNLPRHYTVSTGASSCHDDEHPRQLVLGVPTKRMQHGMAATPQTSYTKLEEPSIIYNDNHLLVVNKPPGWHSVPNPTHSSKCLLTKLRDMQLGGGSRQDFLLPIHRIDQPCSGLLLFGKTSKAASRITKLWKQKQVQKFYLAAVSSSNLEYLQRYSVPSKDSDEWFTLQGALESQKEGKQQRTVRIRPLSTAPAGTTAQQSKQQGTRILSVRWKLVEMPLLDDWVSPNNNPHSMIIVQTTDGARHTVRSLLSQVGKCPIQGDLRYGGNNTALGVLPDQSVALHAYRVQLDAKLQLGSLSTFEFEAPFPATWKSYFGFSVKTGIH</sequence>
<dbReference type="EMBL" id="CAKOGP040000001">
    <property type="protein sequence ID" value="CAJ1893537.1"/>
    <property type="molecule type" value="Genomic_DNA"/>
</dbReference>
<dbReference type="Gene3D" id="3.30.2350.10">
    <property type="entry name" value="Pseudouridine synthase"/>
    <property type="match status" value="1"/>
</dbReference>
<proteinExistence type="predicted"/>
<organism evidence="2 3">
    <name type="scientific">Cylindrotheca closterium</name>
    <dbReference type="NCBI Taxonomy" id="2856"/>
    <lineage>
        <taxon>Eukaryota</taxon>
        <taxon>Sar</taxon>
        <taxon>Stramenopiles</taxon>
        <taxon>Ochrophyta</taxon>
        <taxon>Bacillariophyta</taxon>
        <taxon>Bacillariophyceae</taxon>
        <taxon>Bacillariophycidae</taxon>
        <taxon>Bacillariales</taxon>
        <taxon>Bacillariaceae</taxon>
        <taxon>Cylindrotheca</taxon>
    </lineage>
</organism>
<keyword evidence="3" id="KW-1185">Reference proteome</keyword>
<name>A0AAD2CA24_9STRA</name>
<accession>A0AAD2CA24</accession>
<dbReference type="GO" id="GO:0003723">
    <property type="term" value="F:RNA binding"/>
    <property type="evidence" value="ECO:0007669"/>
    <property type="project" value="InterPro"/>
</dbReference>
<dbReference type="InterPro" id="IPR050188">
    <property type="entry name" value="RluA_PseudoU_synthase"/>
</dbReference>
<dbReference type="InterPro" id="IPR020103">
    <property type="entry name" value="PsdUridine_synth_cat_dom_sf"/>
</dbReference>
<evidence type="ECO:0000259" key="1">
    <source>
        <dbReference type="Pfam" id="PF00849"/>
    </source>
</evidence>
<dbReference type="SUPFAM" id="SSF55120">
    <property type="entry name" value="Pseudouridine synthase"/>
    <property type="match status" value="1"/>
</dbReference>
<protein>
    <recommendedName>
        <fullName evidence="1">Pseudouridine synthase RsuA/RluA-like domain-containing protein</fullName>
    </recommendedName>
</protein>
<dbReference type="GO" id="GO:0009982">
    <property type="term" value="F:pseudouridine synthase activity"/>
    <property type="evidence" value="ECO:0007669"/>
    <property type="project" value="InterPro"/>
</dbReference>
<dbReference type="InterPro" id="IPR006145">
    <property type="entry name" value="PsdUridine_synth_RsuA/RluA"/>
</dbReference>
<dbReference type="Pfam" id="PF00849">
    <property type="entry name" value="PseudoU_synth_2"/>
    <property type="match status" value="1"/>
</dbReference>
<dbReference type="GO" id="GO:0000455">
    <property type="term" value="P:enzyme-directed rRNA pseudouridine synthesis"/>
    <property type="evidence" value="ECO:0007669"/>
    <property type="project" value="TreeGrafter"/>
</dbReference>
<reference evidence="2" key="1">
    <citation type="submission" date="2023-08" db="EMBL/GenBank/DDBJ databases">
        <authorList>
            <person name="Audoor S."/>
            <person name="Bilcke G."/>
        </authorList>
    </citation>
    <scope>NUCLEOTIDE SEQUENCE</scope>
</reference>
<dbReference type="PANTHER" id="PTHR21600">
    <property type="entry name" value="MITOCHONDRIAL RNA PSEUDOURIDINE SYNTHASE"/>
    <property type="match status" value="1"/>
</dbReference>